<name>A0AC61NEI4_9BACT</name>
<protein>
    <submittedName>
        <fullName evidence="1">SDR family NAD(P)-dependent oxidoreductase</fullName>
    </submittedName>
</protein>
<accession>A0AC61NEI4</accession>
<gene>
    <name evidence="1" type="ORF">K4L44_15910</name>
</gene>
<dbReference type="EMBL" id="CP081303">
    <property type="protein sequence ID" value="QZE13993.1"/>
    <property type="molecule type" value="Genomic_DNA"/>
</dbReference>
<reference evidence="1" key="1">
    <citation type="submission" date="2021-08" db="EMBL/GenBank/DDBJ databases">
        <title>Novel anaerobic bacterium isolated from sea squirt in East Sea, Republic of Korea.</title>
        <authorList>
            <person name="Nguyen T.H."/>
            <person name="Li Z."/>
            <person name="Lee Y.-J."/>
            <person name="Ko J."/>
            <person name="Kim S.-G."/>
        </authorList>
    </citation>
    <scope>NUCLEOTIDE SEQUENCE</scope>
    <source>
        <strain evidence="1">KCTC 25031</strain>
    </source>
</reference>
<proteinExistence type="predicted"/>
<evidence type="ECO:0000313" key="1">
    <source>
        <dbReference type="EMBL" id="QZE13993.1"/>
    </source>
</evidence>
<dbReference type="Proteomes" id="UP000826212">
    <property type="component" value="Chromosome"/>
</dbReference>
<organism evidence="1 2">
    <name type="scientific">Halosquirtibacter laminarini</name>
    <dbReference type="NCBI Taxonomy" id="3374600"/>
    <lineage>
        <taxon>Bacteria</taxon>
        <taxon>Pseudomonadati</taxon>
        <taxon>Bacteroidota</taxon>
        <taxon>Bacteroidia</taxon>
        <taxon>Marinilabiliales</taxon>
        <taxon>Prolixibacteraceae</taxon>
        <taxon>Halosquirtibacter</taxon>
    </lineage>
</organism>
<sequence>MHKLALVTGCSKRIGREVSLRLASLGYSLILHYNTDRKGVDNLKQDLVETYENLQFYEFQGDLRCPRFVEDLSQFCSNNCLIVNLLIHNASIFNKDDFSTLSYESLQNNYSIHLFQPLLITKWFCGQVVEGQVITIVDQAVTRNDSGYWSYILSKKSLLDATKMMALELAPNFRVNAILPGMILPSVHGSSDQFKNEVLYTPLQISPGIVSILSTLTYFIENRWCTGQIIYCNGGEHLN</sequence>
<evidence type="ECO:0000313" key="2">
    <source>
        <dbReference type="Proteomes" id="UP000826212"/>
    </source>
</evidence>
<keyword evidence="2" id="KW-1185">Reference proteome</keyword>